<comment type="caution">
    <text evidence="4">The sequence shown here is derived from an EMBL/GenBank/DDBJ whole genome shotgun (WGS) entry which is preliminary data.</text>
</comment>
<reference evidence="4 5" key="1">
    <citation type="journal article" date="2018" name="Sci. Data">
        <title>The draft genome sequence of cork oak.</title>
        <authorList>
            <person name="Ramos A.M."/>
            <person name="Usie A."/>
            <person name="Barbosa P."/>
            <person name="Barros P.M."/>
            <person name="Capote T."/>
            <person name="Chaves I."/>
            <person name="Simoes F."/>
            <person name="Abreu I."/>
            <person name="Carrasquinho I."/>
            <person name="Faro C."/>
            <person name="Guimaraes J.B."/>
            <person name="Mendonca D."/>
            <person name="Nobrega F."/>
            <person name="Rodrigues L."/>
            <person name="Saibo N.J.M."/>
            <person name="Varela M.C."/>
            <person name="Egas C."/>
            <person name="Matos J."/>
            <person name="Miguel C.M."/>
            <person name="Oliveira M.M."/>
            <person name="Ricardo C.P."/>
            <person name="Goncalves S."/>
        </authorList>
    </citation>
    <scope>NUCLEOTIDE SEQUENCE [LARGE SCALE GENOMIC DNA]</scope>
    <source>
        <strain evidence="5">cv. HL8</strain>
    </source>
</reference>
<dbReference type="Pfam" id="PF00076">
    <property type="entry name" value="RRM_1"/>
    <property type="match status" value="1"/>
</dbReference>
<evidence type="ECO:0000313" key="4">
    <source>
        <dbReference type="EMBL" id="KAK7847647.1"/>
    </source>
</evidence>
<dbReference type="GO" id="GO:0003723">
    <property type="term" value="F:RNA binding"/>
    <property type="evidence" value="ECO:0007669"/>
    <property type="project" value="UniProtKB-UniRule"/>
</dbReference>
<feature type="domain" description="RRM" evidence="3">
    <location>
        <begin position="78"/>
        <end position="160"/>
    </location>
</feature>
<dbReference type="SMART" id="SM00360">
    <property type="entry name" value="RRM"/>
    <property type="match status" value="1"/>
</dbReference>
<name>A0AAW0L996_QUESU</name>
<evidence type="ECO:0000256" key="2">
    <source>
        <dbReference type="PROSITE-ProRule" id="PRU00176"/>
    </source>
</evidence>
<dbReference type="SUPFAM" id="SSF54928">
    <property type="entry name" value="RNA-binding domain, RBD"/>
    <property type="match status" value="1"/>
</dbReference>
<dbReference type="PANTHER" id="PTHR48024">
    <property type="entry name" value="GEO13361P1-RELATED"/>
    <property type="match status" value="1"/>
</dbReference>
<proteinExistence type="predicted"/>
<dbReference type="PROSITE" id="PS50102">
    <property type="entry name" value="RRM"/>
    <property type="match status" value="1"/>
</dbReference>
<evidence type="ECO:0000259" key="3">
    <source>
        <dbReference type="PROSITE" id="PS50102"/>
    </source>
</evidence>
<dbReference type="InterPro" id="IPR035979">
    <property type="entry name" value="RBD_domain_sf"/>
</dbReference>
<gene>
    <name evidence="4" type="primary">UBA2A_7</name>
    <name evidence="4" type="ORF">CFP56_006413</name>
</gene>
<dbReference type="InterPro" id="IPR012677">
    <property type="entry name" value="Nucleotide-bd_a/b_plait_sf"/>
</dbReference>
<dbReference type="PANTHER" id="PTHR48024:SF9">
    <property type="entry name" value="UBP1-ASSOCIATED PROTEINS 1A-RELATED"/>
    <property type="match status" value="1"/>
</dbReference>
<dbReference type="InterPro" id="IPR050886">
    <property type="entry name" value="RNA-binding_reg"/>
</dbReference>
<organism evidence="4 5">
    <name type="scientific">Quercus suber</name>
    <name type="common">Cork oak</name>
    <dbReference type="NCBI Taxonomy" id="58331"/>
    <lineage>
        <taxon>Eukaryota</taxon>
        <taxon>Viridiplantae</taxon>
        <taxon>Streptophyta</taxon>
        <taxon>Embryophyta</taxon>
        <taxon>Tracheophyta</taxon>
        <taxon>Spermatophyta</taxon>
        <taxon>Magnoliopsida</taxon>
        <taxon>eudicotyledons</taxon>
        <taxon>Gunneridae</taxon>
        <taxon>Pentapetalae</taxon>
        <taxon>rosids</taxon>
        <taxon>fabids</taxon>
        <taxon>Fagales</taxon>
        <taxon>Fagaceae</taxon>
        <taxon>Quercus</taxon>
    </lineage>
</organism>
<protein>
    <submittedName>
        <fullName evidence="4">Ubp1-associated protein 2a</fullName>
    </submittedName>
</protein>
<sequence length="160" mass="18150">MSNMSHILEGNEEFDEELAMKIKPTNTNPDDDEDEDVEKILESFTKDHLVALIKKGVSKHLDLIEIMRELTDANPTHCKIFIHGLGWDTTAETLTSVFCKYGEIEDCKVVTDRVSSKSKGYTFILFKHQSGAWKALKQPQKQIGNRTTPWSRPIAIPISC</sequence>
<dbReference type="Proteomes" id="UP000237347">
    <property type="component" value="Unassembled WGS sequence"/>
</dbReference>
<accession>A0AAW0L996</accession>
<dbReference type="AlphaFoldDB" id="A0AAW0L996"/>
<keyword evidence="5" id="KW-1185">Reference proteome</keyword>
<dbReference type="InterPro" id="IPR000504">
    <property type="entry name" value="RRM_dom"/>
</dbReference>
<evidence type="ECO:0000256" key="1">
    <source>
        <dbReference type="ARBA" id="ARBA00022884"/>
    </source>
</evidence>
<dbReference type="Gene3D" id="3.30.70.330">
    <property type="match status" value="1"/>
</dbReference>
<dbReference type="EMBL" id="PKMF04000138">
    <property type="protein sequence ID" value="KAK7847647.1"/>
    <property type="molecule type" value="Genomic_DNA"/>
</dbReference>
<dbReference type="GO" id="GO:0005634">
    <property type="term" value="C:nucleus"/>
    <property type="evidence" value="ECO:0007669"/>
    <property type="project" value="TreeGrafter"/>
</dbReference>
<evidence type="ECO:0000313" key="5">
    <source>
        <dbReference type="Proteomes" id="UP000237347"/>
    </source>
</evidence>
<keyword evidence="1 2" id="KW-0694">RNA-binding</keyword>